<organism evidence="1 2">
    <name type="scientific">Mucispirillum schaedleri ASF457</name>
    <dbReference type="NCBI Taxonomy" id="1379858"/>
    <lineage>
        <taxon>Bacteria</taxon>
        <taxon>Pseudomonadati</taxon>
        <taxon>Deferribacterota</taxon>
        <taxon>Deferribacteres</taxon>
        <taxon>Deferribacterales</taxon>
        <taxon>Mucispirillaceae</taxon>
        <taxon>Mucispirillum</taxon>
    </lineage>
</organism>
<sequence>MKKSVEQYYKKIDEFILNNADAKKIENIKIYLKNQAQTIYGIPMKRLKSLFLKHLSEFDKLESEYTYSLINQLFMSKAFEKQIIACMLLKRYYYKFEEKNIVYIIKDYILNNIIINWAVADQIATNTFSKFNDKSFLHEFSTSFHYLLRRCSVAVFAEMHLTDKDMDMLIINIKELLQEKDEYVMRAAGWACRNIFNYNESKYFEFINENCHLMPRIMLRNAIEFLDEDIRVNILVSSKEKRHRMILSLKGEVS</sequence>
<dbReference type="Gene3D" id="1.25.10.90">
    <property type="match status" value="1"/>
</dbReference>
<name>V2QDD5_9BACT</name>
<dbReference type="AlphaFoldDB" id="V2QDD5"/>
<evidence type="ECO:0000313" key="2">
    <source>
        <dbReference type="Proteomes" id="UP000017429"/>
    </source>
</evidence>
<proteinExistence type="predicted"/>
<reference evidence="1" key="2">
    <citation type="submission" date="2022-05" db="EMBL/GenBank/DDBJ databases">
        <authorList>
            <person name="Proctor A.L."/>
            <person name="Phillips G.J."/>
            <person name="Wannemuehler M.J."/>
        </authorList>
    </citation>
    <scope>NUCLEOTIDE SEQUENCE</scope>
    <source>
        <strain evidence="1">ASF457</strain>
    </source>
</reference>
<dbReference type="PANTHER" id="PTHR34070">
    <property type="entry name" value="ARMADILLO-TYPE FOLD"/>
    <property type="match status" value="1"/>
</dbReference>
<dbReference type="CDD" id="cd06561">
    <property type="entry name" value="AlkD_like"/>
    <property type="match status" value="1"/>
</dbReference>
<dbReference type="InterPro" id="IPR016024">
    <property type="entry name" value="ARM-type_fold"/>
</dbReference>
<reference evidence="1" key="1">
    <citation type="journal article" date="2014" name="Genome Announc.">
        <title>Draft genome sequences of the altered schaedler flora, a defined bacterial community from gnotobiotic mice.</title>
        <authorList>
            <person name="Wannemuehler M.J."/>
            <person name="Overstreet A.M."/>
            <person name="Ward D.V."/>
            <person name="Phillips G.J."/>
        </authorList>
    </citation>
    <scope>NUCLEOTIDE SEQUENCE</scope>
    <source>
        <strain evidence="1">ASF457</strain>
    </source>
</reference>
<reference evidence="1" key="3">
    <citation type="submission" date="2022-06" db="EMBL/GenBank/DDBJ databases">
        <title>Resources to Facilitate Use of the Altered Schaedler Flora (ASF) Mouse Model to Study Microbiome Function.</title>
        <authorList>
            <person name="Proctor A."/>
            <person name="Parvinroo S."/>
            <person name="Richie T."/>
            <person name="Jia X."/>
            <person name="Lee S.T.M."/>
            <person name="Karp P.D."/>
            <person name="Paley S."/>
            <person name="Kostic A.D."/>
            <person name="Pierre J.F."/>
            <person name="Wannemuehler M.J."/>
            <person name="Phillips G.J."/>
        </authorList>
    </citation>
    <scope>NUCLEOTIDE SEQUENCE</scope>
    <source>
        <strain evidence="1">ASF457</strain>
    </source>
</reference>
<dbReference type="SUPFAM" id="SSF48371">
    <property type="entry name" value="ARM repeat"/>
    <property type="match status" value="1"/>
</dbReference>
<dbReference type="EMBL" id="CP097562">
    <property type="protein sequence ID" value="USF24187.1"/>
    <property type="molecule type" value="Genomic_DNA"/>
</dbReference>
<gene>
    <name evidence="1" type="ORF">N508_001269</name>
</gene>
<dbReference type="InterPro" id="IPR014825">
    <property type="entry name" value="DNA_alkylation"/>
</dbReference>
<dbReference type="OrthoDB" id="9775346at2"/>
<dbReference type="PANTHER" id="PTHR34070:SF1">
    <property type="entry name" value="DNA ALKYLATION REPAIR PROTEIN"/>
    <property type="match status" value="1"/>
</dbReference>
<dbReference type="eggNOG" id="COG4912">
    <property type="taxonomic scope" value="Bacteria"/>
</dbReference>
<dbReference type="KEGG" id="msch:N508_001269"/>
<keyword evidence="2" id="KW-1185">Reference proteome</keyword>
<dbReference type="RefSeq" id="WP_023275556.1">
    <property type="nucleotide sequence ID" value="NZ_CP097562.1"/>
</dbReference>
<dbReference type="Pfam" id="PF08713">
    <property type="entry name" value="DNA_alkylation"/>
    <property type="match status" value="1"/>
</dbReference>
<protein>
    <submittedName>
        <fullName evidence="1">Uncharacterized protein</fullName>
    </submittedName>
</protein>
<accession>V2QDD5</accession>
<dbReference type="Proteomes" id="UP000017429">
    <property type="component" value="Chromosome"/>
</dbReference>
<evidence type="ECO:0000313" key="1">
    <source>
        <dbReference type="EMBL" id="USF24187.1"/>
    </source>
</evidence>